<evidence type="ECO:0000313" key="2">
    <source>
        <dbReference type="EMBL" id="QVM84623.1"/>
    </source>
</evidence>
<keyword evidence="1" id="KW-1133">Transmembrane helix</keyword>
<protein>
    <submittedName>
        <fullName evidence="2">Uncharacterized protein</fullName>
    </submittedName>
</protein>
<dbReference type="RefSeq" id="WP_159108024.1">
    <property type="nucleotide sequence ID" value="NZ_CP054856.1"/>
</dbReference>
<dbReference type="Proteomes" id="UP000677126">
    <property type="component" value="Chromosome"/>
</dbReference>
<keyword evidence="1" id="KW-0472">Membrane</keyword>
<accession>A0ABX8E6Y6</accession>
<feature type="transmembrane region" description="Helical" evidence="1">
    <location>
        <begin position="28"/>
        <end position="45"/>
    </location>
</feature>
<dbReference type="EMBL" id="CP054856">
    <property type="protein sequence ID" value="QVM84623.1"/>
    <property type="molecule type" value="Genomic_DNA"/>
</dbReference>
<feature type="transmembrane region" description="Helical" evidence="1">
    <location>
        <begin position="5"/>
        <end position="22"/>
    </location>
</feature>
<gene>
    <name evidence="2" type="ORF">HT578_13885</name>
</gene>
<keyword evidence="1" id="KW-0812">Transmembrane</keyword>
<organism evidence="2 3">
    <name type="scientific">Novosphingobium decolorationis</name>
    <dbReference type="NCBI Taxonomy" id="2698673"/>
    <lineage>
        <taxon>Bacteria</taxon>
        <taxon>Pseudomonadati</taxon>
        <taxon>Pseudomonadota</taxon>
        <taxon>Alphaproteobacteria</taxon>
        <taxon>Sphingomonadales</taxon>
        <taxon>Sphingomonadaceae</taxon>
        <taxon>Novosphingobium</taxon>
    </lineage>
</organism>
<proteinExistence type="predicted"/>
<sequence>MSRNVSLLWGGGVIAVALLNIAEVLPDWTTIAAILTMPAMVALRIRKGRTHGKGC</sequence>
<evidence type="ECO:0000256" key="1">
    <source>
        <dbReference type="SAM" id="Phobius"/>
    </source>
</evidence>
<evidence type="ECO:0000313" key="3">
    <source>
        <dbReference type="Proteomes" id="UP000677126"/>
    </source>
</evidence>
<name>A0ABX8E6Y6_9SPHN</name>
<reference evidence="2 3" key="1">
    <citation type="journal article" date="2021" name="Int. J. Syst. Evol. Microbiol.">
        <title>Novosphingobium decolorationis sp. nov., an aniline blue-decolourizing bacterium isolated from East Pacific sediment.</title>
        <authorList>
            <person name="Chen X."/>
            <person name="Dong B."/>
            <person name="Chen T."/>
            <person name="Ren N."/>
            <person name="Wang J."/>
            <person name="Xu Y."/>
            <person name="Yang J."/>
            <person name="Zhu S."/>
            <person name="Chen J."/>
        </authorList>
    </citation>
    <scope>NUCLEOTIDE SEQUENCE [LARGE SCALE GENOMIC DNA]</scope>
    <source>
        <strain evidence="2 3">502str22</strain>
    </source>
</reference>
<keyword evidence="3" id="KW-1185">Reference proteome</keyword>